<keyword evidence="9 10" id="KW-0472">Membrane</keyword>
<evidence type="ECO:0000259" key="12">
    <source>
        <dbReference type="Pfam" id="PF01694"/>
    </source>
</evidence>
<feature type="region of interest" description="Disordered" evidence="11">
    <location>
        <begin position="157"/>
        <end position="190"/>
    </location>
</feature>
<evidence type="ECO:0000256" key="10">
    <source>
        <dbReference type="RuleBase" id="RU362115"/>
    </source>
</evidence>
<evidence type="ECO:0000256" key="11">
    <source>
        <dbReference type="SAM" id="MobiDB-lite"/>
    </source>
</evidence>
<evidence type="ECO:0000256" key="2">
    <source>
        <dbReference type="ARBA" id="ARBA00004141"/>
    </source>
</evidence>
<evidence type="ECO:0000256" key="7">
    <source>
        <dbReference type="ARBA" id="ARBA00022825"/>
    </source>
</evidence>
<comment type="similarity">
    <text evidence="3 10">Belongs to the peptidase S54 family.</text>
</comment>
<feature type="compositionally biased region" description="Polar residues" evidence="11">
    <location>
        <begin position="1"/>
        <end position="10"/>
    </location>
</feature>
<protein>
    <recommendedName>
        <fullName evidence="10">Rhomboid-type serine protease</fullName>
        <ecNumber evidence="10">3.4.21.105</ecNumber>
    </recommendedName>
</protein>
<organism evidence="13 14">
    <name type="scientific">Funneliformis caledonium</name>
    <dbReference type="NCBI Taxonomy" id="1117310"/>
    <lineage>
        <taxon>Eukaryota</taxon>
        <taxon>Fungi</taxon>
        <taxon>Fungi incertae sedis</taxon>
        <taxon>Mucoromycota</taxon>
        <taxon>Glomeromycotina</taxon>
        <taxon>Glomeromycetes</taxon>
        <taxon>Glomerales</taxon>
        <taxon>Glomeraceae</taxon>
        <taxon>Funneliformis</taxon>
    </lineage>
</organism>
<feature type="compositionally biased region" description="Basic and acidic residues" evidence="11">
    <location>
        <begin position="107"/>
        <end position="116"/>
    </location>
</feature>
<keyword evidence="5 10" id="KW-0812">Transmembrane</keyword>
<comment type="function">
    <text evidence="10">Serine protease involved in intramembrane proteolysis.</text>
</comment>
<dbReference type="PANTHER" id="PTHR22936">
    <property type="entry name" value="RHOMBOID-RELATED"/>
    <property type="match status" value="1"/>
</dbReference>
<feature type="transmembrane region" description="Helical" evidence="10">
    <location>
        <begin position="404"/>
        <end position="423"/>
    </location>
</feature>
<evidence type="ECO:0000256" key="3">
    <source>
        <dbReference type="ARBA" id="ARBA00009045"/>
    </source>
</evidence>
<feature type="transmembrane region" description="Helical" evidence="10">
    <location>
        <begin position="210"/>
        <end position="228"/>
    </location>
</feature>
<keyword evidence="6 10" id="KW-0378">Hydrolase</keyword>
<evidence type="ECO:0000313" key="13">
    <source>
        <dbReference type="EMBL" id="CAG8474630.1"/>
    </source>
</evidence>
<feature type="region of interest" description="Disordered" evidence="11">
    <location>
        <begin position="1"/>
        <end position="29"/>
    </location>
</feature>
<dbReference type="Gene3D" id="1.20.1540.10">
    <property type="entry name" value="Rhomboid-like"/>
    <property type="match status" value="1"/>
</dbReference>
<evidence type="ECO:0000256" key="4">
    <source>
        <dbReference type="ARBA" id="ARBA00022670"/>
    </source>
</evidence>
<dbReference type="AlphaFoldDB" id="A0A9N8W7B9"/>
<evidence type="ECO:0000313" key="14">
    <source>
        <dbReference type="Proteomes" id="UP000789570"/>
    </source>
</evidence>
<dbReference type="GO" id="GO:0016020">
    <property type="term" value="C:membrane"/>
    <property type="evidence" value="ECO:0007669"/>
    <property type="project" value="UniProtKB-SubCell"/>
</dbReference>
<dbReference type="Proteomes" id="UP000789570">
    <property type="component" value="Unassembled WGS sequence"/>
</dbReference>
<feature type="transmembrane region" description="Helical" evidence="10">
    <location>
        <begin position="453"/>
        <end position="471"/>
    </location>
</feature>
<dbReference type="EMBL" id="CAJVPQ010000359">
    <property type="protein sequence ID" value="CAG8474630.1"/>
    <property type="molecule type" value="Genomic_DNA"/>
</dbReference>
<sequence>MSQQQPSGWNNYFHKDQGYDTTYNNNNNTQAMQEPTRLSFFPRKQEQEYNNNGETREVISDVEKVGHNNPGDPSFWKSPGSEHSPEGRGEVVIPSAPPESPRGNVTFERERGLESDEELARRLYREEQEQYMRYSQGSMKPPGGGIGYQRPGEADNYYAAVGNGGDRRDSSNVQVGMGAQLPTEPAGPRLQKAYSDPLLIPKKKSWKRPYFTYIVTLIQLAVLIYEFIYNKQQTGSLIQTNPFNPLIGPSASPTLIQLGARFVPCMKLVPSLDNNTPILCSNDPTKGTCTIEQICGFGGFKGDKPNQWFRFITPIFLHGGVVHFLLNMIFQVQTGKQIEIEIGWMRYSLIYMASGIFGFIFGGNFSDTTTPSVGASGSLFGLVGVLFLDLFQNWKLIRNPYCELTKMVIMIIITFAIGLLPAIDNFSHIGGFVMGIVMGLMLIPTKNHKKLTWILRIVAIPIAALLFFLLIRNFYVEDPTKTCTWCKYLDCLPVSDWCDTTGLKNVTITNPPNP</sequence>
<dbReference type="InterPro" id="IPR002610">
    <property type="entry name" value="Peptidase_S54_rhomboid-like"/>
</dbReference>
<feature type="domain" description="Peptidase S54 rhomboid" evidence="12">
    <location>
        <begin position="306"/>
        <end position="443"/>
    </location>
</feature>
<comment type="caution">
    <text evidence="13">The sequence shown here is derived from an EMBL/GenBank/DDBJ whole genome shotgun (WGS) entry which is preliminary data.</text>
</comment>
<accession>A0A9N8W7B9</accession>
<gene>
    <name evidence="13" type="ORF">FCALED_LOCUS2404</name>
</gene>
<feature type="compositionally biased region" description="Polar residues" evidence="11">
    <location>
        <begin position="19"/>
        <end position="29"/>
    </location>
</feature>
<dbReference type="GO" id="GO:0004252">
    <property type="term" value="F:serine-type endopeptidase activity"/>
    <property type="evidence" value="ECO:0007669"/>
    <property type="project" value="InterPro"/>
</dbReference>
<feature type="transmembrane region" description="Helical" evidence="10">
    <location>
        <begin position="308"/>
        <end position="330"/>
    </location>
</feature>
<dbReference type="SUPFAM" id="SSF144091">
    <property type="entry name" value="Rhomboid-like"/>
    <property type="match status" value="1"/>
</dbReference>
<comment type="subcellular location">
    <subcellularLocation>
        <location evidence="2 10">Membrane</location>
        <topology evidence="2 10">Multi-pass membrane protein</topology>
    </subcellularLocation>
</comment>
<dbReference type="OrthoDB" id="2146116at2759"/>
<reference evidence="13" key="1">
    <citation type="submission" date="2021-06" db="EMBL/GenBank/DDBJ databases">
        <authorList>
            <person name="Kallberg Y."/>
            <person name="Tangrot J."/>
            <person name="Rosling A."/>
        </authorList>
    </citation>
    <scope>NUCLEOTIDE SEQUENCE</scope>
    <source>
        <strain evidence="13">UK204</strain>
    </source>
</reference>
<dbReference type="PANTHER" id="PTHR22936:SF69">
    <property type="entry name" value="RHOMBOID-LIKE PROTEIN"/>
    <property type="match status" value="1"/>
</dbReference>
<feature type="transmembrane region" description="Helical" evidence="10">
    <location>
        <begin position="373"/>
        <end position="392"/>
    </location>
</feature>
<keyword evidence="8 10" id="KW-1133">Transmembrane helix</keyword>
<dbReference type="Pfam" id="PF01694">
    <property type="entry name" value="Rhomboid"/>
    <property type="match status" value="1"/>
</dbReference>
<keyword evidence="4 10" id="KW-0645">Protease</keyword>
<dbReference type="GO" id="GO:0006508">
    <property type="term" value="P:proteolysis"/>
    <property type="evidence" value="ECO:0007669"/>
    <property type="project" value="UniProtKB-KW"/>
</dbReference>
<dbReference type="EC" id="3.4.21.105" evidence="10"/>
<evidence type="ECO:0000256" key="5">
    <source>
        <dbReference type="ARBA" id="ARBA00022692"/>
    </source>
</evidence>
<feature type="transmembrane region" description="Helical" evidence="10">
    <location>
        <begin position="429"/>
        <end position="446"/>
    </location>
</feature>
<keyword evidence="14" id="KW-1185">Reference proteome</keyword>
<name>A0A9N8W7B9_9GLOM</name>
<dbReference type="InterPro" id="IPR022764">
    <property type="entry name" value="Peptidase_S54_rhomboid_dom"/>
</dbReference>
<comment type="catalytic activity">
    <reaction evidence="1 10">
        <text>Cleaves type-1 transmembrane domains using a catalytic dyad composed of serine and histidine that are contributed by different transmembrane domains.</text>
        <dbReference type="EC" id="3.4.21.105"/>
    </reaction>
</comment>
<feature type="transmembrane region" description="Helical" evidence="10">
    <location>
        <begin position="342"/>
        <end position="361"/>
    </location>
</feature>
<evidence type="ECO:0000256" key="9">
    <source>
        <dbReference type="ARBA" id="ARBA00023136"/>
    </source>
</evidence>
<dbReference type="InterPro" id="IPR035952">
    <property type="entry name" value="Rhomboid-like_sf"/>
</dbReference>
<keyword evidence="7 10" id="KW-0720">Serine protease</keyword>
<proteinExistence type="inferred from homology"/>
<feature type="region of interest" description="Disordered" evidence="11">
    <location>
        <begin position="64"/>
        <end position="116"/>
    </location>
</feature>
<evidence type="ECO:0000256" key="1">
    <source>
        <dbReference type="ARBA" id="ARBA00000156"/>
    </source>
</evidence>
<evidence type="ECO:0000256" key="8">
    <source>
        <dbReference type="ARBA" id="ARBA00022989"/>
    </source>
</evidence>
<evidence type="ECO:0000256" key="6">
    <source>
        <dbReference type="ARBA" id="ARBA00022801"/>
    </source>
</evidence>